<accession>A0ABN7AT51</accession>
<organism evidence="4 5">
    <name type="scientific">Nesidiocoris tenuis</name>
    <dbReference type="NCBI Taxonomy" id="355587"/>
    <lineage>
        <taxon>Eukaryota</taxon>
        <taxon>Metazoa</taxon>
        <taxon>Ecdysozoa</taxon>
        <taxon>Arthropoda</taxon>
        <taxon>Hexapoda</taxon>
        <taxon>Insecta</taxon>
        <taxon>Pterygota</taxon>
        <taxon>Neoptera</taxon>
        <taxon>Paraneoptera</taxon>
        <taxon>Hemiptera</taxon>
        <taxon>Heteroptera</taxon>
        <taxon>Panheteroptera</taxon>
        <taxon>Cimicomorpha</taxon>
        <taxon>Miridae</taxon>
        <taxon>Dicyphina</taxon>
        <taxon>Nesidiocoris</taxon>
    </lineage>
</organism>
<keyword evidence="5" id="KW-1185">Reference proteome</keyword>
<dbReference type="InterPro" id="IPR020309">
    <property type="entry name" value="Smim-14"/>
</dbReference>
<keyword evidence="3" id="KW-0812">Transmembrane</keyword>
<dbReference type="PANTHER" id="PTHR31019">
    <property type="entry name" value="SMALL INTEGRAL MEMBRANE PROTEIN 14"/>
    <property type="match status" value="1"/>
</dbReference>
<protein>
    <recommendedName>
        <fullName evidence="1">Small integral membrane protein 14</fullName>
    </recommendedName>
</protein>
<name>A0ABN7AT51_9HEMI</name>
<evidence type="ECO:0000256" key="1">
    <source>
        <dbReference type="ARBA" id="ARBA00017902"/>
    </source>
</evidence>
<dbReference type="EMBL" id="AP028914">
    <property type="protein sequence ID" value="BES95379.1"/>
    <property type="molecule type" value="Genomic_DNA"/>
</dbReference>
<gene>
    <name evidence="4" type="ORF">NTJ_08188</name>
</gene>
<proteinExistence type="predicted"/>
<feature type="transmembrane region" description="Helical" evidence="3">
    <location>
        <begin position="52"/>
        <end position="70"/>
    </location>
</feature>
<reference evidence="4 5" key="1">
    <citation type="submission" date="2023-09" db="EMBL/GenBank/DDBJ databases">
        <title>Nesidiocoris tenuis whole genome shotgun sequence.</title>
        <authorList>
            <person name="Shibata T."/>
            <person name="Shimoda M."/>
            <person name="Kobayashi T."/>
            <person name="Uehara T."/>
        </authorList>
    </citation>
    <scope>NUCLEOTIDE SEQUENCE [LARGE SCALE GENOMIC DNA]</scope>
    <source>
        <strain evidence="4 5">Japan</strain>
    </source>
</reference>
<sequence length="104" mass="11506">MESDEAMDLCGAVWNHEMNMRRLLSLLRQSQSTCTDSECFAPIETSSGGHDTFMMFTLCWMALAFILYMMRPSSVRSRDNIMKPPRGNDGNGDNGGPPAAPNAI</sequence>
<evidence type="ECO:0000313" key="5">
    <source>
        <dbReference type="Proteomes" id="UP001307889"/>
    </source>
</evidence>
<dbReference type="PANTHER" id="PTHR31019:SF1">
    <property type="entry name" value="SMALL INTEGRAL MEMBRANE PROTEIN 14"/>
    <property type="match status" value="1"/>
</dbReference>
<dbReference type="Pfam" id="PF11027">
    <property type="entry name" value="DUF2615"/>
    <property type="match status" value="1"/>
</dbReference>
<evidence type="ECO:0000313" key="4">
    <source>
        <dbReference type="EMBL" id="BES95379.1"/>
    </source>
</evidence>
<feature type="region of interest" description="Disordered" evidence="2">
    <location>
        <begin position="77"/>
        <end position="104"/>
    </location>
</feature>
<keyword evidence="3" id="KW-1133">Transmembrane helix</keyword>
<dbReference type="Proteomes" id="UP001307889">
    <property type="component" value="Chromosome 6"/>
</dbReference>
<evidence type="ECO:0000256" key="3">
    <source>
        <dbReference type="SAM" id="Phobius"/>
    </source>
</evidence>
<keyword evidence="3" id="KW-0472">Membrane</keyword>
<evidence type="ECO:0000256" key="2">
    <source>
        <dbReference type="SAM" id="MobiDB-lite"/>
    </source>
</evidence>